<evidence type="ECO:0000256" key="1">
    <source>
        <dbReference type="SAM" id="Phobius"/>
    </source>
</evidence>
<dbReference type="InterPro" id="IPR006029">
    <property type="entry name" value="Neurotrans-gated_channel_TM"/>
</dbReference>
<dbReference type="InterPro" id="IPR038050">
    <property type="entry name" value="Neuro_actylchol_rec"/>
</dbReference>
<dbReference type="SUPFAM" id="SSF90112">
    <property type="entry name" value="Neurotransmitter-gated ion-channel transmembrane pore"/>
    <property type="match status" value="1"/>
</dbReference>
<organism evidence="3 4">
    <name type="scientific">Microctonus hyperodae</name>
    <name type="common">Parasitoid wasp</name>
    <dbReference type="NCBI Taxonomy" id="165561"/>
    <lineage>
        <taxon>Eukaryota</taxon>
        <taxon>Metazoa</taxon>
        <taxon>Ecdysozoa</taxon>
        <taxon>Arthropoda</taxon>
        <taxon>Hexapoda</taxon>
        <taxon>Insecta</taxon>
        <taxon>Pterygota</taxon>
        <taxon>Neoptera</taxon>
        <taxon>Endopterygota</taxon>
        <taxon>Hymenoptera</taxon>
        <taxon>Apocrita</taxon>
        <taxon>Ichneumonoidea</taxon>
        <taxon>Braconidae</taxon>
        <taxon>Euphorinae</taxon>
        <taxon>Microctonus</taxon>
    </lineage>
</organism>
<keyword evidence="1" id="KW-0812">Transmembrane</keyword>
<keyword evidence="1" id="KW-1133">Transmembrane helix</keyword>
<dbReference type="Proteomes" id="UP001168972">
    <property type="component" value="Unassembled WGS sequence"/>
</dbReference>
<keyword evidence="1" id="KW-0472">Membrane</keyword>
<reference evidence="3" key="2">
    <citation type="submission" date="2023-03" db="EMBL/GenBank/DDBJ databases">
        <authorList>
            <person name="Inwood S.N."/>
            <person name="Skelly J.G."/>
            <person name="Guhlin J."/>
            <person name="Harrop T.W.R."/>
            <person name="Goldson S.G."/>
            <person name="Dearden P.K."/>
        </authorList>
    </citation>
    <scope>NUCLEOTIDE SEQUENCE</scope>
    <source>
        <strain evidence="3">Lincoln</strain>
        <tissue evidence="3">Whole body</tissue>
    </source>
</reference>
<reference evidence="3" key="1">
    <citation type="journal article" date="2023" name="bioRxiv">
        <title>Scaffold-level genome assemblies of two parasitoid biocontrol wasps reveal the parthenogenesis mechanism and an associated novel virus.</title>
        <authorList>
            <person name="Inwood S."/>
            <person name="Skelly J."/>
            <person name="Guhlin J."/>
            <person name="Harrop T."/>
            <person name="Goldson S."/>
            <person name="Dearden P."/>
        </authorList>
    </citation>
    <scope>NUCLEOTIDE SEQUENCE</scope>
    <source>
        <strain evidence="3">Lincoln</strain>
        <tissue evidence="3">Whole body</tissue>
    </source>
</reference>
<dbReference type="AlphaFoldDB" id="A0AA39F3T4"/>
<evidence type="ECO:0000313" key="3">
    <source>
        <dbReference type="EMBL" id="KAK0162376.1"/>
    </source>
</evidence>
<dbReference type="GO" id="GO:0016020">
    <property type="term" value="C:membrane"/>
    <property type="evidence" value="ECO:0007669"/>
    <property type="project" value="InterPro"/>
</dbReference>
<keyword evidence="4" id="KW-1185">Reference proteome</keyword>
<protein>
    <recommendedName>
        <fullName evidence="2">Neurotransmitter-gated ion-channel transmembrane domain-containing protein</fullName>
    </recommendedName>
</protein>
<evidence type="ECO:0000313" key="4">
    <source>
        <dbReference type="Proteomes" id="UP001168972"/>
    </source>
</evidence>
<accession>A0AA39F3T4</accession>
<comment type="caution">
    <text evidence="3">The sequence shown here is derived from an EMBL/GenBank/DDBJ whole genome shotgun (WGS) entry which is preliminary data.</text>
</comment>
<dbReference type="Gene3D" id="1.20.58.390">
    <property type="entry name" value="Neurotransmitter-gated ion-channel transmembrane domain"/>
    <property type="match status" value="2"/>
</dbReference>
<dbReference type="GO" id="GO:0006811">
    <property type="term" value="P:monoatomic ion transport"/>
    <property type="evidence" value="ECO:0007669"/>
    <property type="project" value="InterPro"/>
</dbReference>
<sequence>MFMVASSVVLTVMVLNYHHRTPDNHEMQKWVKTVLLQWLPWILRMERPGKKITRKTILLNSKMREMERQNKTSMSLIANVLDMNDDYRLRPPITNISSTYTRTPAHETPGRPATVEDTTATLPLNGTQSELQRILKELQFITKRMKRGECDSETISDWKFAAMAVDRLCLIVFTLFTLIATIAVLLSAPHIIVQ</sequence>
<gene>
    <name evidence="3" type="ORF">PV327_008720</name>
</gene>
<dbReference type="InterPro" id="IPR036719">
    <property type="entry name" value="Neuro-gated_channel_TM_sf"/>
</dbReference>
<feature type="domain" description="Neurotransmitter-gated ion-channel transmembrane" evidence="2">
    <location>
        <begin position="1"/>
        <end position="184"/>
    </location>
</feature>
<proteinExistence type="predicted"/>
<dbReference type="Pfam" id="PF02932">
    <property type="entry name" value="Neur_chan_memb"/>
    <property type="match status" value="1"/>
</dbReference>
<name>A0AA39F3T4_MICHY</name>
<dbReference type="EMBL" id="JAQQBR010001834">
    <property type="protein sequence ID" value="KAK0162376.1"/>
    <property type="molecule type" value="Genomic_DNA"/>
</dbReference>
<evidence type="ECO:0000259" key="2">
    <source>
        <dbReference type="Pfam" id="PF02932"/>
    </source>
</evidence>
<feature type="transmembrane region" description="Helical" evidence="1">
    <location>
        <begin position="168"/>
        <end position="192"/>
    </location>
</feature>